<reference evidence="3" key="1">
    <citation type="submission" date="2020-03" db="EMBL/GenBank/DDBJ databases">
        <authorList>
            <person name="Kislichkina A."/>
            <person name="Dentovskaya S."/>
            <person name="Shaikhutdinov R."/>
            <person name="Ivanov S."/>
            <person name="Sizova A."/>
            <person name="Solomentsev V."/>
            <person name="Bogun A."/>
        </authorList>
    </citation>
    <scope>NUCLEOTIDE SEQUENCE</scope>
    <source>
        <strain evidence="3">SCPM-O-B-7610</strain>
    </source>
</reference>
<dbReference type="EMBL" id="JAASAI010000026">
    <property type="protein sequence ID" value="NIL24511.1"/>
    <property type="molecule type" value="Genomic_DNA"/>
</dbReference>
<dbReference type="Proteomes" id="UP000712947">
    <property type="component" value="Unassembled WGS sequence"/>
</dbReference>
<name>A0AA44I1G7_YERMO</name>
<gene>
    <name evidence="3" type="ORF">HB991_18605</name>
</gene>
<accession>A0AA44I1G7</accession>
<dbReference type="Pfam" id="PF13332">
    <property type="entry name" value="Fil_haemagg_2"/>
    <property type="match status" value="1"/>
</dbReference>
<evidence type="ECO:0000313" key="3">
    <source>
        <dbReference type="EMBL" id="NIL24511.1"/>
    </source>
</evidence>
<organism evidence="3 4">
    <name type="scientific">Yersinia mollaretii</name>
    <dbReference type="NCBI Taxonomy" id="33060"/>
    <lineage>
        <taxon>Bacteria</taxon>
        <taxon>Pseudomonadati</taxon>
        <taxon>Pseudomonadota</taxon>
        <taxon>Gammaproteobacteria</taxon>
        <taxon>Enterobacterales</taxon>
        <taxon>Yersiniaceae</taxon>
        <taxon>Yersinia</taxon>
    </lineage>
</organism>
<comment type="caution">
    <text evidence="3">The sequence shown here is derived from an EMBL/GenBank/DDBJ whole genome shotgun (WGS) entry which is preliminary data.</text>
</comment>
<evidence type="ECO:0000256" key="2">
    <source>
        <dbReference type="SAM" id="MobiDB-lite"/>
    </source>
</evidence>
<evidence type="ECO:0000256" key="1">
    <source>
        <dbReference type="ARBA" id="ARBA00022656"/>
    </source>
</evidence>
<proteinExistence type="predicted"/>
<feature type="region of interest" description="Disordered" evidence="2">
    <location>
        <begin position="34"/>
        <end position="60"/>
    </location>
</feature>
<feature type="compositionally biased region" description="Polar residues" evidence="2">
    <location>
        <begin position="34"/>
        <end position="47"/>
    </location>
</feature>
<dbReference type="AlphaFoldDB" id="A0AA44I1G7"/>
<dbReference type="GO" id="GO:0003824">
    <property type="term" value="F:catalytic activity"/>
    <property type="evidence" value="ECO:0007669"/>
    <property type="project" value="UniProtKB-ARBA"/>
</dbReference>
<evidence type="ECO:0000313" key="4">
    <source>
        <dbReference type="Proteomes" id="UP000712947"/>
    </source>
</evidence>
<dbReference type="GO" id="GO:0090729">
    <property type="term" value="F:toxin activity"/>
    <property type="evidence" value="ECO:0007669"/>
    <property type="project" value="UniProtKB-KW"/>
</dbReference>
<keyword evidence="1" id="KW-0800">Toxin</keyword>
<sequence length="60" mass="6014">MTADEDLTVKGSDVLAGKDINLIGKNVAILAAENQSSQTHSVEQKSSGLPGYAPGTGGNG</sequence>
<dbReference type="InterPro" id="IPR025157">
    <property type="entry name" value="Hemagglutinin_rpt"/>
</dbReference>
<protein>
    <submittedName>
        <fullName evidence="3">Uncharacterized protein</fullName>
    </submittedName>
</protein>